<keyword evidence="2 9" id="KW-1003">Cell membrane</keyword>
<accession>A0ABQ2D0I6</accession>
<keyword evidence="6 9" id="KW-0407">Ion channel</keyword>
<comment type="function">
    <text evidence="9">Fluoride-specific ion channel. Important for reducing fluoride concentration in the cell, thus reducing its toxicity.</text>
</comment>
<sequence length="125" mass="13041">MVYLGIMLGGALGALLRHLLNAAVQGQAAASGFPLGILLINVLGSFLLALVSTLALKGLLSESVRLAIGTGFIGAFTTFSTFEWDTDQLIRDGRLGSAGLYVLGNLLLGFVAVQLGRWVAQRLAP</sequence>
<dbReference type="RefSeq" id="WP_229684700.1">
    <property type="nucleotide sequence ID" value="NZ_BMOD01000005.1"/>
</dbReference>
<feature type="binding site" evidence="9">
    <location>
        <position position="74"/>
    </location>
    <ligand>
        <name>Na(+)</name>
        <dbReference type="ChEBI" id="CHEBI:29101"/>
        <note>structural</note>
    </ligand>
</feature>
<name>A0ABQ2D0I6_9DEIO</name>
<dbReference type="PANTHER" id="PTHR28259">
    <property type="entry name" value="FLUORIDE EXPORT PROTEIN 1-RELATED"/>
    <property type="match status" value="1"/>
</dbReference>
<evidence type="ECO:0000256" key="6">
    <source>
        <dbReference type="ARBA" id="ARBA00023303"/>
    </source>
</evidence>
<evidence type="ECO:0000256" key="8">
    <source>
        <dbReference type="ARBA" id="ARBA00035585"/>
    </source>
</evidence>
<feature type="binding site" evidence="9">
    <location>
        <position position="77"/>
    </location>
    <ligand>
        <name>Na(+)</name>
        <dbReference type="ChEBI" id="CHEBI:29101"/>
        <note>structural</note>
    </ligand>
</feature>
<gene>
    <name evidence="9 10" type="primary">crcB</name>
    <name evidence="9" type="synonym">fluC</name>
    <name evidence="10" type="ORF">GCM10008938_18460</name>
</gene>
<dbReference type="PANTHER" id="PTHR28259:SF1">
    <property type="entry name" value="FLUORIDE EXPORT PROTEIN 1-RELATED"/>
    <property type="match status" value="1"/>
</dbReference>
<evidence type="ECO:0000256" key="5">
    <source>
        <dbReference type="ARBA" id="ARBA00023136"/>
    </source>
</evidence>
<evidence type="ECO:0000313" key="11">
    <source>
        <dbReference type="Proteomes" id="UP000632222"/>
    </source>
</evidence>
<comment type="catalytic activity">
    <reaction evidence="8">
        <text>fluoride(in) = fluoride(out)</text>
        <dbReference type="Rhea" id="RHEA:76159"/>
        <dbReference type="ChEBI" id="CHEBI:17051"/>
    </reaction>
    <physiologicalReaction direction="left-to-right" evidence="8">
        <dbReference type="Rhea" id="RHEA:76160"/>
    </physiologicalReaction>
</comment>
<reference evidence="11" key="1">
    <citation type="journal article" date="2019" name="Int. J. Syst. Evol. Microbiol.">
        <title>The Global Catalogue of Microorganisms (GCM) 10K type strain sequencing project: providing services to taxonomists for standard genome sequencing and annotation.</title>
        <authorList>
            <consortium name="The Broad Institute Genomics Platform"/>
            <consortium name="The Broad Institute Genome Sequencing Center for Infectious Disease"/>
            <person name="Wu L."/>
            <person name="Ma J."/>
        </authorList>
    </citation>
    <scope>NUCLEOTIDE SEQUENCE [LARGE SCALE GENOMIC DNA]</scope>
    <source>
        <strain evidence="11">JCM 14370</strain>
    </source>
</reference>
<proteinExistence type="inferred from homology"/>
<keyword evidence="9" id="KW-0406">Ion transport</keyword>
<keyword evidence="5 9" id="KW-0472">Membrane</keyword>
<keyword evidence="9" id="KW-0915">Sodium</keyword>
<dbReference type="InterPro" id="IPR003691">
    <property type="entry name" value="FluC"/>
</dbReference>
<dbReference type="NCBIfam" id="TIGR00494">
    <property type="entry name" value="crcB"/>
    <property type="match status" value="1"/>
</dbReference>
<comment type="caution">
    <text evidence="10">The sequence shown here is derived from an EMBL/GenBank/DDBJ whole genome shotgun (WGS) entry which is preliminary data.</text>
</comment>
<dbReference type="EMBL" id="BMOD01000005">
    <property type="protein sequence ID" value="GGJ32572.1"/>
    <property type="molecule type" value="Genomic_DNA"/>
</dbReference>
<evidence type="ECO:0000256" key="2">
    <source>
        <dbReference type="ARBA" id="ARBA00022475"/>
    </source>
</evidence>
<feature type="transmembrane region" description="Helical" evidence="9">
    <location>
        <begin position="102"/>
        <end position="120"/>
    </location>
</feature>
<dbReference type="Pfam" id="PF02537">
    <property type="entry name" value="CRCB"/>
    <property type="match status" value="1"/>
</dbReference>
<keyword evidence="3 9" id="KW-0812">Transmembrane</keyword>
<keyword evidence="11" id="KW-1185">Reference proteome</keyword>
<keyword evidence="4 9" id="KW-1133">Transmembrane helix</keyword>
<protein>
    <recommendedName>
        <fullName evidence="9">Fluoride-specific ion channel FluC</fullName>
    </recommendedName>
</protein>
<comment type="activity regulation">
    <text evidence="9">Na(+) is not transported, but it plays an essential structural role and its presence is essential for fluoride channel function.</text>
</comment>
<evidence type="ECO:0000256" key="7">
    <source>
        <dbReference type="ARBA" id="ARBA00035120"/>
    </source>
</evidence>
<keyword evidence="9" id="KW-0813">Transport</keyword>
<evidence type="ECO:0000256" key="4">
    <source>
        <dbReference type="ARBA" id="ARBA00022989"/>
    </source>
</evidence>
<organism evidence="10 11">
    <name type="scientific">Deinococcus roseus</name>
    <dbReference type="NCBI Taxonomy" id="392414"/>
    <lineage>
        <taxon>Bacteria</taxon>
        <taxon>Thermotogati</taxon>
        <taxon>Deinococcota</taxon>
        <taxon>Deinococci</taxon>
        <taxon>Deinococcales</taxon>
        <taxon>Deinococcaceae</taxon>
        <taxon>Deinococcus</taxon>
    </lineage>
</organism>
<evidence type="ECO:0000313" key="10">
    <source>
        <dbReference type="EMBL" id="GGJ32572.1"/>
    </source>
</evidence>
<feature type="transmembrane region" description="Helical" evidence="9">
    <location>
        <begin position="32"/>
        <end position="56"/>
    </location>
</feature>
<comment type="similarity">
    <text evidence="7 9">Belongs to the fluoride channel Fluc/FEX (TC 1.A.43) family.</text>
</comment>
<evidence type="ECO:0000256" key="9">
    <source>
        <dbReference type="HAMAP-Rule" id="MF_00454"/>
    </source>
</evidence>
<feature type="transmembrane region" description="Helical" evidence="9">
    <location>
        <begin position="63"/>
        <end position="82"/>
    </location>
</feature>
<dbReference type="HAMAP" id="MF_00454">
    <property type="entry name" value="FluC"/>
    <property type="match status" value="1"/>
</dbReference>
<dbReference type="Proteomes" id="UP000632222">
    <property type="component" value="Unassembled WGS sequence"/>
</dbReference>
<evidence type="ECO:0000256" key="3">
    <source>
        <dbReference type="ARBA" id="ARBA00022692"/>
    </source>
</evidence>
<comment type="subcellular location">
    <subcellularLocation>
        <location evidence="1 9">Cell membrane</location>
        <topology evidence="1 9">Multi-pass membrane protein</topology>
    </subcellularLocation>
</comment>
<evidence type="ECO:0000256" key="1">
    <source>
        <dbReference type="ARBA" id="ARBA00004651"/>
    </source>
</evidence>
<keyword evidence="9" id="KW-0479">Metal-binding</keyword>